<keyword evidence="3" id="KW-1185">Reference proteome</keyword>
<protein>
    <submittedName>
        <fullName evidence="2">REP element-mobilizing transposase RayT</fullName>
    </submittedName>
</protein>
<proteinExistence type="predicted"/>
<dbReference type="AlphaFoldDB" id="A0A1G5BM98"/>
<dbReference type="InterPro" id="IPR036515">
    <property type="entry name" value="Transposase_17_sf"/>
</dbReference>
<reference evidence="2 3" key="1">
    <citation type="submission" date="2016-10" db="EMBL/GenBank/DDBJ databases">
        <authorList>
            <person name="de Groot N.N."/>
        </authorList>
    </citation>
    <scope>NUCLEOTIDE SEQUENCE [LARGE SCALE GENOMIC DNA]</scope>
    <source>
        <strain evidence="2 3">AA1</strain>
    </source>
</reference>
<evidence type="ECO:0000313" key="2">
    <source>
        <dbReference type="EMBL" id="SCX91329.1"/>
    </source>
</evidence>
<evidence type="ECO:0000259" key="1">
    <source>
        <dbReference type="SMART" id="SM01321"/>
    </source>
</evidence>
<feature type="domain" description="Transposase IS200-like" evidence="1">
    <location>
        <begin position="13"/>
        <end position="161"/>
    </location>
</feature>
<name>A0A1G5BM98_9BACT</name>
<evidence type="ECO:0000313" key="3">
    <source>
        <dbReference type="Proteomes" id="UP000198870"/>
    </source>
</evidence>
<sequence length="308" mass="35614">MPRVPRMVVTDSGQKAAYHVISRTALDGLPFGNVEKDELVRVIQRYSAIYCVEVLGFAIMGNHFHLLVEVSPVDSMCDDEVRKRFCLLYGEDTEFPEGRLDEYRERFCSLSAYVKDIKQRFSCFYNKRKKRKGTLWGERFKSVIVEQGNTLIHCLAYIDLNAVRAGIVKRPEDYRWCSIGYHIQAGNKDGFLSSDLGTPDFGVDDAATQLKAYREYLYHVGAIDKRGKAKISRRVLEEETLEGFEMNRLRRFRYRSRYFTDSGIIGSRAFVEAQCEAFKGHFRSTREKIPKRVKGIEGMYSLKRLTEA</sequence>
<dbReference type="EMBL" id="FMUX01000002">
    <property type="protein sequence ID" value="SCX91329.1"/>
    <property type="molecule type" value="Genomic_DNA"/>
</dbReference>
<gene>
    <name evidence="2" type="ORF">SAMN05216233_10296</name>
</gene>
<dbReference type="SMART" id="SM01321">
    <property type="entry name" value="Y1_Tnp"/>
    <property type="match status" value="1"/>
</dbReference>
<dbReference type="OrthoDB" id="5417118at2"/>
<organism evidence="2 3">
    <name type="scientific">Desulfoluna spongiiphila</name>
    <dbReference type="NCBI Taxonomy" id="419481"/>
    <lineage>
        <taxon>Bacteria</taxon>
        <taxon>Pseudomonadati</taxon>
        <taxon>Thermodesulfobacteriota</taxon>
        <taxon>Desulfobacteria</taxon>
        <taxon>Desulfobacterales</taxon>
        <taxon>Desulfolunaceae</taxon>
        <taxon>Desulfoluna</taxon>
    </lineage>
</organism>
<dbReference type="PANTHER" id="PTHR34322">
    <property type="entry name" value="TRANSPOSASE, Y1_TNP DOMAIN-CONTAINING"/>
    <property type="match status" value="1"/>
</dbReference>
<dbReference type="Gene3D" id="3.30.70.1290">
    <property type="entry name" value="Transposase IS200-like"/>
    <property type="match status" value="1"/>
</dbReference>
<dbReference type="Proteomes" id="UP000198870">
    <property type="component" value="Unassembled WGS sequence"/>
</dbReference>
<dbReference type="GO" id="GO:0004803">
    <property type="term" value="F:transposase activity"/>
    <property type="evidence" value="ECO:0007669"/>
    <property type="project" value="InterPro"/>
</dbReference>
<dbReference type="STRING" id="419481.SAMN05216233_10296"/>
<dbReference type="InterPro" id="IPR002686">
    <property type="entry name" value="Transposase_17"/>
</dbReference>
<dbReference type="GO" id="GO:0003677">
    <property type="term" value="F:DNA binding"/>
    <property type="evidence" value="ECO:0007669"/>
    <property type="project" value="InterPro"/>
</dbReference>
<dbReference type="SUPFAM" id="SSF143422">
    <property type="entry name" value="Transposase IS200-like"/>
    <property type="match status" value="1"/>
</dbReference>
<dbReference type="RefSeq" id="WP_092208369.1">
    <property type="nucleotide sequence ID" value="NZ_FMUX01000002.1"/>
</dbReference>
<dbReference type="PANTHER" id="PTHR34322:SF2">
    <property type="entry name" value="TRANSPOSASE IS200-LIKE DOMAIN-CONTAINING PROTEIN"/>
    <property type="match status" value="1"/>
</dbReference>
<accession>A0A1G5BM98</accession>
<dbReference type="GO" id="GO:0006313">
    <property type="term" value="P:DNA transposition"/>
    <property type="evidence" value="ECO:0007669"/>
    <property type="project" value="InterPro"/>
</dbReference>